<dbReference type="NCBIfam" id="TIGR00254">
    <property type="entry name" value="GGDEF"/>
    <property type="match status" value="1"/>
</dbReference>
<dbReference type="CDD" id="cd01949">
    <property type="entry name" value="GGDEF"/>
    <property type="match status" value="1"/>
</dbReference>
<dbReference type="OrthoDB" id="9801014at2"/>
<feature type="transmembrane region" description="Helical" evidence="1">
    <location>
        <begin position="281"/>
        <end position="301"/>
    </location>
</feature>
<dbReference type="SUPFAM" id="SSF55073">
    <property type="entry name" value="Nucleotide cyclase"/>
    <property type="match status" value="1"/>
</dbReference>
<dbReference type="AlphaFoldDB" id="A0A2K9P314"/>
<evidence type="ECO:0000259" key="3">
    <source>
        <dbReference type="PROSITE" id="PS50887"/>
    </source>
</evidence>
<name>A0A2K9P314_9FIRM</name>
<dbReference type="InterPro" id="IPR043128">
    <property type="entry name" value="Rev_trsase/Diguanyl_cyclase"/>
</dbReference>
<feature type="domain" description="GGDEF" evidence="3">
    <location>
        <begin position="510"/>
        <end position="635"/>
    </location>
</feature>
<dbReference type="PANTHER" id="PTHR45138">
    <property type="entry name" value="REGULATORY COMPONENTS OF SENSORY TRANSDUCTION SYSTEM"/>
    <property type="match status" value="1"/>
</dbReference>
<gene>
    <name evidence="4" type="ORF">B9O19_01477</name>
</gene>
<dbReference type="Proteomes" id="UP000235589">
    <property type="component" value="Chromosome"/>
</dbReference>
<dbReference type="SMART" id="SM00267">
    <property type="entry name" value="GGDEF"/>
    <property type="match status" value="1"/>
</dbReference>
<accession>A0A2K9P314</accession>
<feature type="chain" id="PRO_5039180850" evidence="2">
    <location>
        <begin position="23"/>
        <end position="775"/>
    </location>
</feature>
<dbReference type="RefSeq" id="WP_158648946.1">
    <property type="nucleotide sequence ID" value="NZ_CP020991.1"/>
</dbReference>
<feature type="signal peptide" evidence="2">
    <location>
        <begin position="1"/>
        <end position="22"/>
    </location>
</feature>
<protein>
    <submittedName>
        <fullName evidence="4">Diguanylate cyclase</fullName>
    </submittedName>
</protein>
<dbReference type="Gene3D" id="3.30.70.270">
    <property type="match status" value="1"/>
</dbReference>
<dbReference type="Gene3D" id="3.30.450.20">
    <property type="entry name" value="PAS domain"/>
    <property type="match status" value="1"/>
</dbReference>
<dbReference type="GeneID" id="98062869"/>
<dbReference type="PANTHER" id="PTHR45138:SF9">
    <property type="entry name" value="DIGUANYLATE CYCLASE DGCM-RELATED"/>
    <property type="match status" value="1"/>
</dbReference>
<evidence type="ECO:0000256" key="2">
    <source>
        <dbReference type="SAM" id="SignalP"/>
    </source>
</evidence>
<dbReference type="PROSITE" id="PS50887">
    <property type="entry name" value="GGDEF"/>
    <property type="match status" value="1"/>
</dbReference>
<sequence length="775" mass="88523">MKKNKRIIVTVLLIVLLSAVIAAAGKECYDFERRACFSRLTGYTEEIGSDIKRTLESDRNILNGAANIIKQYDISERDEIVKILSSFEGMGLISRLELLLPGGMMLTGDGEILDMSGVLSYQEELSKGVHISKREKDYQNQYNYILRQCVPIERNGENEAIIIGVVDLNKLPVYFPAADYGNETQIYLVERETGNFLQDTQHKTLGNMYGFGDRKTKKGYSSDQFVSDIAAGKSSSAIFLSQTSGEYLYSYVSPVGIQDWMILLSISEDEVFSQANVMMRFFFGLALSFFLIVLIYFIWMIKDVRRENLKMDEQLKNVQYMLEVEKELFDAHLHPENFKRALKKVSDYLTAEAAFFWIINGHSDIKYCYNGSGIDFDIDEDNEMSELFPGLFNILLERGGILSYDMKAVAEEFPVGGKNLAQFNINNLMLIPVSGSGGELTIIFGACNMKRRWESDVPLRQVSLSFFMALNHYEAHYELERLGRIDNLTGLLNRNSFSAALERLSSNKPKSFGCVYIDVNGLHEINNCLGHQAGDDMLKAVADALKRNFGDDGVYRIGGDEFVILSENKTETVISEKIKAVRYELKNQGYALSVGTAWKESFNRYDLIINEAEAKMRNDKRKFYCEGGAVRSSRSLDKQVEKMVLEKQDADAFLSVLAPEFKGVYFVDLDRDTVRHLYIPFYFEKILKETGDVFSKALLLYAARNVRPKYIEYFKSVCDYNGLKMKLSDNITPEFLYQKKDGSWLKLRILKFKNYGENSHETLWIFTDSESEIQN</sequence>
<reference evidence="4 5" key="1">
    <citation type="submission" date="2017-04" db="EMBL/GenBank/DDBJ databases">
        <title>Monoglobus pectinilyticus 14 draft genome.</title>
        <authorList>
            <person name="Kim C."/>
            <person name="Rosendale D.I."/>
            <person name="Kelly W.J."/>
            <person name="Tannock G.W."/>
            <person name="Patchett M.L."/>
            <person name="Jordens J.Z."/>
        </authorList>
    </citation>
    <scope>NUCLEOTIDE SEQUENCE [LARGE SCALE GENOMIC DNA]</scope>
    <source>
        <strain evidence="4 5">14</strain>
    </source>
</reference>
<dbReference type="Pfam" id="PF00990">
    <property type="entry name" value="GGDEF"/>
    <property type="match status" value="1"/>
</dbReference>
<dbReference type="GO" id="GO:0052621">
    <property type="term" value="F:diguanylate cyclase activity"/>
    <property type="evidence" value="ECO:0007669"/>
    <property type="project" value="TreeGrafter"/>
</dbReference>
<keyword evidence="2" id="KW-0732">Signal</keyword>
<keyword evidence="1" id="KW-1133">Transmembrane helix</keyword>
<proteinExistence type="predicted"/>
<dbReference type="KEGG" id="mpec:B9O19_01477"/>
<dbReference type="InterPro" id="IPR029787">
    <property type="entry name" value="Nucleotide_cyclase"/>
</dbReference>
<dbReference type="EMBL" id="CP020991">
    <property type="protein sequence ID" value="AUO19637.1"/>
    <property type="molecule type" value="Genomic_DNA"/>
</dbReference>
<keyword evidence="5" id="KW-1185">Reference proteome</keyword>
<evidence type="ECO:0000256" key="1">
    <source>
        <dbReference type="SAM" id="Phobius"/>
    </source>
</evidence>
<evidence type="ECO:0000313" key="5">
    <source>
        <dbReference type="Proteomes" id="UP000235589"/>
    </source>
</evidence>
<evidence type="ECO:0000313" key="4">
    <source>
        <dbReference type="EMBL" id="AUO19637.1"/>
    </source>
</evidence>
<organism evidence="4 5">
    <name type="scientific">Monoglobus pectinilyticus</name>
    <dbReference type="NCBI Taxonomy" id="1981510"/>
    <lineage>
        <taxon>Bacteria</taxon>
        <taxon>Bacillati</taxon>
        <taxon>Bacillota</taxon>
        <taxon>Clostridia</taxon>
        <taxon>Monoglobales</taxon>
        <taxon>Monoglobaceae</taxon>
        <taxon>Monoglobus</taxon>
    </lineage>
</organism>
<keyword evidence="1" id="KW-0472">Membrane</keyword>
<dbReference type="InterPro" id="IPR050469">
    <property type="entry name" value="Diguanylate_Cyclase"/>
</dbReference>
<keyword evidence="1" id="KW-0812">Transmembrane</keyword>
<dbReference type="InterPro" id="IPR000160">
    <property type="entry name" value="GGDEF_dom"/>
</dbReference>